<evidence type="ECO:0008006" key="4">
    <source>
        <dbReference type="Google" id="ProtNLM"/>
    </source>
</evidence>
<evidence type="ECO:0000313" key="2">
    <source>
        <dbReference type="EMBL" id="GMS82342.1"/>
    </source>
</evidence>
<feature type="non-terminal residue" evidence="2">
    <location>
        <position position="128"/>
    </location>
</feature>
<protein>
    <recommendedName>
        <fullName evidence="4">Secreted protein</fullName>
    </recommendedName>
</protein>
<feature type="chain" id="PRO_5043663613" description="Secreted protein" evidence="1">
    <location>
        <begin position="19"/>
        <end position="128"/>
    </location>
</feature>
<keyword evidence="3" id="KW-1185">Reference proteome</keyword>
<name>A0AAV5SI68_9BILA</name>
<feature type="signal peptide" evidence="1">
    <location>
        <begin position="1"/>
        <end position="18"/>
    </location>
</feature>
<dbReference type="EMBL" id="BTSX01000002">
    <property type="protein sequence ID" value="GMS82342.1"/>
    <property type="molecule type" value="Genomic_DNA"/>
</dbReference>
<evidence type="ECO:0000256" key="1">
    <source>
        <dbReference type="SAM" id="SignalP"/>
    </source>
</evidence>
<dbReference type="AlphaFoldDB" id="A0AAV5SI68"/>
<accession>A0AAV5SI68</accession>
<reference evidence="2" key="1">
    <citation type="submission" date="2023-10" db="EMBL/GenBank/DDBJ databases">
        <title>Genome assembly of Pristionchus species.</title>
        <authorList>
            <person name="Yoshida K."/>
            <person name="Sommer R.J."/>
        </authorList>
    </citation>
    <scope>NUCLEOTIDE SEQUENCE</scope>
    <source>
        <strain evidence="2">RS0144</strain>
    </source>
</reference>
<evidence type="ECO:0000313" key="3">
    <source>
        <dbReference type="Proteomes" id="UP001432027"/>
    </source>
</evidence>
<gene>
    <name evidence="2" type="ORF">PENTCL1PPCAC_4517</name>
</gene>
<sequence>AFSPSVLLLLVYAQYGTSQTTSGCPAPHYLSQSDVNSYVGVTVDSSQKAVYTDGSTQLNCARGSQYAYISGGTFHVNNWWMTCAGSANGGWRVRDALGGNNDYGNDPVGCIKPTCTGMLLFDGSEPLL</sequence>
<proteinExistence type="predicted"/>
<dbReference type="Proteomes" id="UP001432027">
    <property type="component" value="Unassembled WGS sequence"/>
</dbReference>
<feature type="non-terminal residue" evidence="2">
    <location>
        <position position="1"/>
    </location>
</feature>
<keyword evidence="1" id="KW-0732">Signal</keyword>
<organism evidence="2 3">
    <name type="scientific">Pristionchus entomophagus</name>
    <dbReference type="NCBI Taxonomy" id="358040"/>
    <lineage>
        <taxon>Eukaryota</taxon>
        <taxon>Metazoa</taxon>
        <taxon>Ecdysozoa</taxon>
        <taxon>Nematoda</taxon>
        <taxon>Chromadorea</taxon>
        <taxon>Rhabditida</taxon>
        <taxon>Rhabditina</taxon>
        <taxon>Diplogasteromorpha</taxon>
        <taxon>Diplogasteroidea</taxon>
        <taxon>Neodiplogasteridae</taxon>
        <taxon>Pristionchus</taxon>
    </lineage>
</organism>
<comment type="caution">
    <text evidence="2">The sequence shown here is derived from an EMBL/GenBank/DDBJ whole genome shotgun (WGS) entry which is preliminary data.</text>
</comment>